<proteinExistence type="predicted"/>
<sequence>MTVKKRAKGIGLLSGGLDSILAVKVLQEQDLELMGVTFVTPFFGAEPGLRAGQLAGIPMRALDIGEEHLRMLRNPRYGYGRAMNPCIDCHALMLRVAGRLMEAESADFLFTGEVVGQRPMSQRRDALRGVEILSGYPGRILRPLSAKLLPPTLVEQAGLVDREKLLDLHGRGRKRQMELAARYGIREIPQAGGGCMLTKEGFSRKLRELLASRPDADPVDVERIKWGRLFRLPHGALLVVGRSRSDNARLEALLDDATPALKSANHPGPLGVLLAVDPEPKDLKVAAMILAAYSDAPRKGRTAVIVRRGTVEREISAPKRDRECFRRFMIQ</sequence>
<dbReference type="Pfam" id="PF18297">
    <property type="entry name" value="NFACT-R_2"/>
    <property type="match status" value="1"/>
</dbReference>
<evidence type="ECO:0000313" key="2">
    <source>
        <dbReference type="EMBL" id="QCQ22375.1"/>
    </source>
</evidence>
<dbReference type="PANTHER" id="PTHR11933">
    <property type="entry name" value="TRNA 5-METHYLAMINOMETHYL-2-THIOURIDYLATE -METHYLTRANSFERASE"/>
    <property type="match status" value="1"/>
</dbReference>
<dbReference type="OrthoDB" id="9781887at2"/>
<protein>
    <submittedName>
        <fullName evidence="2">tRNA 4-thiouridine(8) synthase ThiI</fullName>
    </submittedName>
</protein>
<name>A0A4P8L5M0_9BACT</name>
<keyword evidence="3" id="KW-1185">Reference proteome</keyword>
<dbReference type="KEGG" id="dax:FDQ92_09510"/>
<reference evidence="2 3" key="2">
    <citation type="submission" date="2019-05" db="EMBL/GenBank/DDBJ databases">
        <authorList>
            <person name="Suflita J.M."/>
            <person name="Marks C.R."/>
        </authorList>
    </citation>
    <scope>NUCLEOTIDE SEQUENCE [LARGE SCALE GENOMIC DNA]</scope>
    <source>
        <strain evidence="2 3">ALDC</strain>
    </source>
</reference>
<dbReference type="SUPFAM" id="SSF52402">
    <property type="entry name" value="Adenine nucleotide alpha hydrolases-like"/>
    <property type="match status" value="1"/>
</dbReference>
<evidence type="ECO:0000313" key="3">
    <source>
        <dbReference type="Proteomes" id="UP000298602"/>
    </source>
</evidence>
<dbReference type="Proteomes" id="UP000298602">
    <property type="component" value="Chromosome"/>
</dbReference>
<reference evidence="2 3" key="1">
    <citation type="submission" date="2019-05" db="EMBL/GenBank/DDBJ databases">
        <title>The Complete Genome Sequence of the n-alkane-degrading Desulfoglaeba alkanexedens ALDC reveals multiple alkylsuccinate synthase gene clusters.</title>
        <authorList>
            <person name="Callaghan A.V."/>
            <person name="Davidova I.A."/>
            <person name="Duncan K.E."/>
            <person name="Morris B."/>
            <person name="McInerney M.J."/>
        </authorList>
    </citation>
    <scope>NUCLEOTIDE SEQUENCE [LARGE SCALE GENOMIC DNA]</scope>
    <source>
        <strain evidence="2 3">ALDC</strain>
    </source>
</reference>
<accession>A0A4P8L5M0</accession>
<dbReference type="RefSeq" id="WP_137424503.1">
    <property type="nucleotide sequence ID" value="NZ_CP040098.1"/>
</dbReference>
<dbReference type="AlphaFoldDB" id="A0A4P8L5M0"/>
<dbReference type="EMBL" id="CP040098">
    <property type="protein sequence ID" value="QCQ22375.1"/>
    <property type="molecule type" value="Genomic_DNA"/>
</dbReference>
<gene>
    <name evidence="2" type="ORF">FDQ92_09510</name>
</gene>
<dbReference type="PANTHER" id="PTHR11933:SF6">
    <property type="entry name" value="THIL AANH DOMAIN-CONTAINING PROTEIN"/>
    <property type="match status" value="1"/>
</dbReference>
<organism evidence="2 3">
    <name type="scientific">Desulfoglaeba alkanexedens ALDC</name>
    <dbReference type="NCBI Taxonomy" id="980445"/>
    <lineage>
        <taxon>Bacteria</taxon>
        <taxon>Pseudomonadati</taxon>
        <taxon>Thermodesulfobacteriota</taxon>
        <taxon>Syntrophobacteria</taxon>
        <taxon>Syntrophobacterales</taxon>
        <taxon>Syntrophobacteraceae</taxon>
        <taxon>Desulfoglaeba</taxon>
    </lineage>
</organism>
<feature type="domain" description="NFACT protein RNA binding" evidence="1">
    <location>
        <begin position="227"/>
        <end position="315"/>
    </location>
</feature>
<dbReference type="InterPro" id="IPR059101">
    <property type="entry name" value="NFACT-R_2"/>
</dbReference>
<dbReference type="Gene3D" id="3.40.50.620">
    <property type="entry name" value="HUPs"/>
    <property type="match status" value="1"/>
</dbReference>
<evidence type="ECO:0000259" key="1">
    <source>
        <dbReference type="Pfam" id="PF18297"/>
    </source>
</evidence>
<dbReference type="InterPro" id="IPR014729">
    <property type="entry name" value="Rossmann-like_a/b/a_fold"/>
</dbReference>